<evidence type="ECO:0000256" key="3">
    <source>
        <dbReference type="ARBA" id="ARBA00023163"/>
    </source>
</evidence>
<dbReference type="Pfam" id="PF00356">
    <property type="entry name" value="LacI"/>
    <property type="match status" value="1"/>
</dbReference>
<evidence type="ECO:0000256" key="2">
    <source>
        <dbReference type="ARBA" id="ARBA00023125"/>
    </source>
</evidence>
<evidence type="ECO:0000256" key="4">
    <source>
        <dbReference type="SAM" id="MobiDB-lite"/>
    </source>
</evidence>
<dbReference type="KEGG" id="amam:HPC72_09585"/>
<accession>A0A6M8B8N4</accession>
<keyword evidence="7" id="KW-1185">Reference proteome</keyword>
<evidence type="ECO:0000256" key="1">
    <source>
        <dbReference type="ARBA" id="ARBA00023015"/>
    </source>
</evidence>
<dbReference type="InterPro" id="IPR000843">
    <property type="entry name" value="HTH_LacI"/>
</dbReference>
<dbReference type="SUPFAM" id="SSF53822">
    <property type="entry name" value="Periplasmic binding protein-like I"/>
    <property type="match status" value="1"/>
</dbReference>
<gene>
    <name evidence="6" type="ORF">HPC72_09585</name>
</gene>
<dbReference type="SUPFAM" id="SSF47413">
    <property type="entry name" value="lambda repressor-like DNA-binding domains"/>
    <property type="match status" value="1"/>
</dbReference>
<dbReference type="PANTHER" id="PTHR30146">
    <property type="entry name" value="LACI-RELATED TRANSCRIPTIONAL REPRESSOR"/>
    <property type="match status" value="1"/>
</dbReference>
<sequence>MAGGSRSSGAPSLGDVARLAGVSTQTASRVSMGASNVRPATRERVLRAMSQLGYSPNRAAQALRLGSFKTIGVLTQQIQRTGEALTTAGVVEEATDAGYAVSLAQVERPESDDMRAAAVRLTHQAIDGLVVVQAGRAGREHLTLPPTMPVAVSDSALMGHYPSASADQAGGVREAVGHLLALGHRAVHHVAGPEGSQSALIRRAAWAASLREAGAPVPEPLPGDWSAASGYRAGLRLAADPGVTAVLCANDEMALGLIRAMHEQGRSVPADVSVVGFDGLDLGEFSFPPLTTVRQDFKRLGREMVRLVLEQVASGVGDGSRSVIIPTELVLRGSTAPPSARAGGGRRRLGRASAPSV</sequence>
<keyword evidence="1" id="KW-0805">Transcription regulation</keyword>
<feature type="domain" description="HTH lacI-type" evidence="5">
    <location>
        <begin position="11"/>
        <end position="65"/>
    </location>
</feature>
<keyword evidence="3" id="KW-0804">Transcription</keyword>
<dbReference type="PROSITE" id="PS50932">
    <property type="entry name" value="HTH_LACI_2"/>
    <property type="match status" value="1"/>
</dbReference>
<dbReference type="InterPro" id="IPR028082">
    <property type="entry name" value="Peripla_BP_I"/>
</dbReference>
<feature type="region of interest" description="Disordered" evidence="4">
    <location>
        <begin position="334"/>
        <end position="357"/>
    </location>
</feature>
<evidence type="ECO:0000259" key="5">
    <source>
        <dbReference type="PROSITE" id="PS50932"/>
    </source>
</evidence>
<keyword evidence="2 6" id="KW-0238">DNA-binding</keyword>
<dbReference type="Gene3D" id="3.40.50.2300">
    <property type="match status" value="2"/>
</dbReference>
<dbReference type="EMBL" id="CP053642">
    <property type="protein sequence ID" value="QKD80426.1"/>
    <property type="molecule type" value="Genomic_DNA"/>
</dbReference>
<dbReference type="GO" id="GO:0003700">
    <property type="term" value="F:DNA-binding transcription factor activity"/>
    <property type="evidence" value="ECO:0007669"/>
    <property type="project" value="TreeGrafter"/>
</dbReference>
<dbReference type="CDD" id="cd01574">
    <property type="entry name" value="PBP1_LacI"/>
    <property type="match status" value="1"/>
</dbReference>
<dbReference type="RefSeq" id="WP_159522422.1">
    <property type="nucleotide sequence ID" value="NZ_CP053642.1"/>
</dbReference>
<dbReference type="Gene3D" id="1.10.260.40">
    <property type="entry name" value="lambda repressor-like DNA-binding domains"/>
    <property type="match status" value="1"/>
</dbReference>
<dbReference type="InterPro" id="IPR010982">
    <property type="entry name" value="Lambda_DNA-bd_dom_sf"/>
</dbReference>
<dbReference type="SMART" id="SM00354">
    <property type="entry name" value="HTH_LACI"/>
    <property type="match status" value="1"/>
</dbReference>
<reference evidence="6 7" key="1">
    <citation type="submission" date="2020-05" db="EMBL/GenBank/DDBJ databases">
        <title>Actinomyces sp. zg-325.</title>
        <authorList>
            <person name="Yang C."/>
        </authorList>
    </citation>
    <scope>NUCLEOTIDE SEQUENCE [LARGE SCALE GENOMIC DNA]</scope>
    <source>
        <strain evidence="7">zg-325</strain>
    </source>
</reference>
<evidence type="ECO:0000313" key="7">
    <source>
        <dbReference type="Proteomes" id="UP000504752"/>
    </source>
</evidence>
<dbReference type="InterPro" id="IPR046335">
    <property type="entry name" value="LacI/GalR-like_sensor"/>
</dbReference>
<dbReference type="PANTHER" id="PTHR30146:SF153">
    <property type="entry name" value="LACTOSE OPERON REPRESSOR"/>
    <property type="match status" value="1"/>
</dbReference>
<organism evidence="6 7">
    <name type="scientific">Actinomyces marmotae</name>
    <dbReference type="NCBI Taxonomy" id="2737173"/>
    <lineage>
        <taxon>Bacteria</taxon>
        <taxon>Bacillati</taxon>
        <taxon>Actinomycetota</taxon>
        <taxon>Actinomycetes</taxon>
        <taxon>Actinomycetales</taxon>
        <taxon>Actinomycetaceae</taxon>
        <taxon>Actinomyces</taxon>
    </lineage>
</organism>
<proteinExistence type="predicted"/>
<dbReference type="GO" id="GO:0000976">
    <property type="term" value="F:transcription cis-regulatory region binding"/>
    <property type="evidence" value="ECO:0007669"/>
    <property type="project" value="TreeGrafter"/>
</dbReference>
<dbReference type="Pfam" id="PF13377">
    <property type="entry name" value="Peripla_BP_3"/>
    <property type="match status" value="1"/>
</dbReference>
<dbReference type="CDD" id="cd01392">
    <property type="entry name" value="HTH_LacI"/>
    <property type="match status" value="1"/>
</dbReference>
<evidence type="ECO:0000313" key="6">
    <source>
        <dbReference type="EMBL" id="QKD80426.1"/>
    </source>
</evidence>
<dbReference type="Proteomes" id="UP000504752">
    <property type="component" value="Chromosome"/>
</dbReference>
<dbReference type="AlphaFoldDB" id="A0A6M8B8N4"/>
<name>A0A6M8B8N4_9ACTO</name>
<protein>
    <submittedName>
        <fullName evidence="6">LacI family DNA-binding transcriptional regulator</fullName>
    </submittedName>
</protein>